<dbReference type="Gene3D" id="3.30.200.20">
    <property type="entry name" value="Phosphorylase Kinase, domain 1"/>
    <property type="match status" value="1"/>
</dbReference>
<feature type="domain" description="Protein kinase" evidence="14">
    <location>
        <begin position="27"/>
        <end position="277"/>
    </location>
</feature>
<gene>
    <name evidence="15" type="ORF">WR25_09247</name>
</gene>
<evidence type="ECO:0000256" key="8">
    <source>
        <dbReference type="ARBA" id="ARBA00022840"/>
    </source>
</evidence>
<evidence type="ECO:0000256" key="10">
    <source>
        <dbReference type="ARBA" id="ARBA00047899"/>
    </source>
</evidence>
<comment type="catalytic activity">
    <reaction evidence="11">
        <text>L-seryl-[protein] + ATP = O-phospho-L-seryl-[protein] + ADP + H(+)</text>
        <dbReference type="Rhea" id="RHEA:17989"/>
        <dbReference type="Rhea" id="RHEA-COMP:9863"/>
        <dbReference type="Rhea" id="RHEA-COMP:11604"/>
        <dbReference type="ChEBI" id="CHEBI:15378"/>
        <dbReference type="ChEBI" id="CHEBI:29999"/>
        <dbReference type="ChEBI" id="CHEBI:30616"/>
        <dbReference type="ChEBI" id="CHEBI:83421"/>
        <dbReference type="ChEBI" id="CHEBI:456216"/>
        <dbReference type="EC" id="2.7.11.1"/>
    </reaction>
</comment>
<evidence type="ECO:0000256" key="12">
    <source>
        <dbReference type="PROSITE-ProRule" id="PRU10141"/>
    </source>
</evidence>
<comment type="caution">
    <text evidence="15">The sequence shown here is derived from an EMBL/GenBank/DDBJ whole genome shotgun (WGS) entry which is preliminary data.</text>
</comment>
<evidence type="ECO:0000256" key="7">
    <source>
        <dbReference type="ARBA" id="ARBA00022777"/>
    </source>
</evidence>
<dbReference type="PROSITE" id="PS50011">
    <property type="entry name" value="PROTEIN_KINASE_DOM"/>
    <property type="match status" value="1"/>
</dbReference>
<dbReference type="PANTHER" id="PTHR22984">
    <property type="entry name" value="SERINE/THREONINE-PROTEIN KINASE PIM"/>
    <property type="match status" value="1"/>
</dbReference>
<dbReference type="FunFam" id="3.30.200.20:FF:000547">
    <property type="entry name" value="Serine/threonine-protein kinase prk-2"/>
    <property type="match status" value="1"/>
</dbReference>
<evidence type="ECO:0000256" key="2">
    <source>
        <dbReference type="ARBA" id="ARBA00012513"/>
    </source>
</evidence>
<dbReference type="Proteomes" id="UP000218231">
    <property type="component" value="Unassembled WGS sequence"/>
</dbReference>
<reference evidence="15 16" key="1">
    <citation type="journal article" date="2017" name="Curr. Biol.">
        <title>Genome architecture and evolution of a unichromosomal asexual nematode.</title>
        <authorList>
            <person name="Fradin H."/>
            <person name="Zegar C."/>
            <person name="Gutwein M."/>
            <person name="Lucas J."/>
            <person name="Kovtun M."/>
            <person name="Corcoran D."/>
            <person name="Baugh L.R."/>
            <person name="Kiontke K."/>
            <person name="Gunsalus K."/>
            <person name="Fitch D.H."/>
            <person name="Piano F."/>
        </authorList>
    </citation>
    <scope>NUCLEOTIDE SEQUENCE [LARGE SCALE GENOMIC DNA]</scope>
    <source>
        <strain evidence="15">PF1309</strain>
    </source>
</reference>
<sequence>MAISGFSNNLTAPVRPANDYANFKRKYKMGAELGRGGFGTVYAGFRIHDGKGVACKYISRTNVTEWKEYNGRLIPLEIVLLLECSGIKGVIETLDWFERSDGYVIVMEKPSPSIDMFDYITDKGSLREDAAKEYFRQIVETVIACKNKGVLHRDIKDENIIVDLRTREAKLIDFGSGAFFRAEPYTDFEGTRVYSPPEWIEHQRYNGVEATVWSLGILLFDMVCGDIPYRRDSDILNGFLHWRNHVSETCKDLVRQCLNRNGKDRPSLEDILNHDWLNVPVERKEEQKEGSLSRRHKLASVSSSESKTVAAMIGMMFQVPERLVASGEVQSTSQPRPIHPQRNQMTVTRSDNHMSASLFHGAPTQRVQHPQVEPCCSNPRLMTTGPIGSPSRSIHAPRTLPLPLSNTARYDSPAPSTSAPQLHIDTIISPIVATEEISRSSPAAATSAPSPSTQSQPEASAAASPRLQATHQRTGSLGSICVNSAHSSGNSSGYCTSNQGDIELLVESPSETTRTKCANDNAPHTSCVGVY</sequence>
<evidence type="ECO:0000313" key="15">
    <source>
        <dbReference type="EMBL" id="PAV91741.1"/>
    </source>
</evidence>
<evidence type="ECO:0000256" key="11">
    <source>
        <dbReference type="ARBA" id="ARBA00048679"/>
    </source>
</evidence>
<dbReference type="EC" id="2.7.11.1" evidence="2"/>
<keyword evidence="4" id="KW-0723">Serine/threonine-protein kinase</keyword>
<evidence type="ECO:0000256" key="5">
    <source>
        <dbReference type="ARBA" id="ARBA00022679"/>
    </source>
</evidence>
<keyword evidence="9" id="KW-1035">Host cytoplasm</keyword>
<evidence type="ECO:0000313" key="16">
    <source>
        <dbReference type="Proteomes" id="UP000218231"/>
    </source>
</evidence>
<dbReference type="Pfam" id="PF00069">
    <property type="entry name" value="Pkinase"/>
    <property type="match status" value="1"/>
</dbReference>
<dbReference type="InterPro" id="IPR051138">
    <property type="entry name" value="PIM_Ser/Thr_kinase"/>
</dbReference>
<proteinExistence type="predicted"/>
<keyword evidence="8 12" id="KW-0067">ATP-binding</keyword>
<comment type="subcellular location">
    <subcellularLocation>
        <location evidence="1">Host cytoplasm</location>
    </subcellularLocation>
</comment>
<dbReference type="FunFam" id="1.10.510.10:FF:000708">
    <property type="entry name" value="serine/threonine-protein kinase par-1-like"/>
    <property type="match status" value="1"/>
</dbReference>
<dbReference type="AlphaFoldDB" id="A0A2A2LZP5"/>
<feature type="compositionally biased region" description="Polar residues" evidence="13">
    <location>
        <begin position="404"/>
        <end position="420"/>
    </location>
</feature>
<keyword evidence="6 12" id="KW-0547">Nucleotide-binding</keyword>
<accession>A0A2A2LZP5</accession>
<dbReference type="SMART" id="SM00220">
    <property type="entry name" value="S_TKc"/>
    <property type="match status" value="1"/>
</dbReference>
<evidence type="ECO:0000256" key="9">
    <source>
        <dbReference type="ARBA" id="ARBA00023200"/>
    </source>
</evidence>
<dbReference type="CDD" id="cd14005">
    <property type="entry name" value="STKc_PIM"/>
    <property type="match status" value="1"/>
</dbReference>
<protein>
    <recommendedName>
        <fullName evidence="3">Serine/threonine-protein kinase 1</fullName>
        <ecNumber evidence="2">2.7.11.1</ecNumber>
    </recommendedName>
</protein>
<dbReference type="PROSITE" id="PS00108">
    <property type="entry name" value="PROTEIN_KINASE_ST"/>
    <property type="match status" value="1"/>
</dbReference>
<dbReference type="Gene3D" id="1.10.510.10">
    <property type="entry name" value="Transferase(Phosphotransferase) domain 1"/>
    <property type="match status" value="1"/>
</dbReference>
<evidence type="ECO:0000256" key="1">
    <source>
        <dbReference type="ARBA" id="ARBA00004192"/>
    </source>
</evidence>
<dbReference type="STRING" id="2018661.A0A2A2LZP5"/>
<dbReference type="EMBL" id="LIAE01006294">
    <property type="protein sequence ID" value="PAV91741.1"/>
    <property type="molecule type" value="Genomic_DNA"/>
</dbReference>
<keyword evidence="5" id="KW-0808">Transferase</keyword>
<dbReference type="PANTHER" id="PTHR22984:SF25">
    <property type="entry name" value="PROTEIN KINASE DOMAIN-CONTAINING PROTEIN"/>
    <property type="match status" value="1"/>
</dbReference>
<evidence type="ECO:0000256" key="13">
    <source>
        <dbReference type="SAM" id="MobiDB-lite"/>
    </source>
</evidence>
<keyword evidence="16" id="KW-1185">Reference proteome</keyword>
<evidence type="ECO:0000256" key="3">
    <source>
        <dbReference type="ARBA" id="ARBA00016885"/>
    </source>
</evidence>
<feature type="region of interest" description="Disordered" evidence="13">
    <location>
        <begin position="438"/>
        <end position="472"/>
    </location>
</feature>
<evidence type="ECO:0000259" key="14">
    <source>
        <dbReference type="PROSITE" id="PS50011"/>
    </source>
</evidence>
<dbReference type="InterPro" id="IPR017441">
    <property type="entry name" value="Protein_kinase_ATP_BS"/>
</dbReference>
<dbReference type="InterPro" id="IPR000719">
    <property type="entry name" value="Prot_kinase_dom"/>
</dbReference>
<evidence type="ECO:0000256" key="4">
    <source>
        <dbReference type="ARBA" id="ARBA00022527"/>
    </source>
</evidence>
<feature type="region of interest" description="Disordered" evidence="13">
    <location>
        <begin position="386"/>
        <end position="422"/>
    </location>
</feature>
<dbReference type="InterPro" id="IPR011009">
    <property type="entry name" value="Kinase-like_dom_sf"/>
</dbReference>
<keyword evidence="7" id="KW-0418">Kinase</keyword>
<dbReference type="GO" id="GO:0005524">
    <property type="term" value="F:ATP binding"/>
    <property type="evidence" value="ECO:0007669"/>
    <property type="project" value="UniProtKB-UniRule"/>
</dbReference>
<dbReference type="GO" id="GO:0004674">
    <property type="term" value="F:protein serine/threonine kinase activity"/>
    <property type="evidence" value="ECO:0007669"/>
    <property type="project" value="UniProtKB-KW"/>
</dbReference>
<comment type="catalytic activity">
    <reaction evidence="10">
        <text>L-threonyl-[protein] + ATP = O-phospho-L-threonyl-[protein] + ADP + H(+)</text>
        <dbReference type="Rhea" id="RHEA:46608"/>
        <dbReference type="Rhea" id="RHEA-COMP:11060"/>
        <dbReference type="Rhea" id="RHEA-COMP:11605"/>
        <dbReference type="ChEBI" id="CHEBI:15378"/>
        <dbReference type="ChEBI" id="CHEBI:30013"/>
        <dbReference type="ChEBI" id="CHEBI:30616"/>
        <dbReference type="ChEBI" id="CHEBI:61977"/>
        <dbReference type="ChEBI" id="CHEBI:456216"/>
        <dbReference type="EC" id="2.7.11.1"/>
    </reaction>
</comment>
<dbReference type="PROSITE" id="PS00107">
    <property type="entry name" value="PROTEIN_KINASE_ATP"/>
    <property type="match status" value="1"/>
</dbReference>
<organism evidence="15 16">
    <name type="scientific">Diploscapter pachys</name>
    <dbReference type="NCBI Taxonomy" id="2018661"/>
    <lineage>
        <taxon>Eukaryota</taxon>
        <taxon>Metazoa</taxon>
        <taxon>Ecdysozoa</taxon>
        <taxon>Nematoda</taxon>
        <taxon>Chromadorea</taxon>
        <taxon>Rhabditida</taxon>
        <taxon>Rhabditina</taxon>
        <taxon>Rhabditomorpha</taxon>
        <taxon>Rhabditoidea</taxon>
        <taxon>Rhabditidae</taxon>
        <taxon>Diploscapter</taxon>
    </lineage>
</organism>
<dbReference type="GO" id="GO:0005737">
    <property type="term" value="C:cytoplasm"/>
    <property type="evidence" value="ECO:0007669"/>
    <property type="project" value="TreeGrafter"/>
</dbReference>
<feature type="binding site" evidence="12">
    <location>
        <position position="56"/>
    </location>
    <ligand>
        <name>ATP</name>
        <dbReference type="ChEBI" id="CHEBI:30616"/>
    </ligand>
</feature>
<dbReference type="InterPro" id="IPR008271">
    <property type="entry name" value="Ser/Thr_kinase_AS"/>
</dbReference>
<evidence type="ECO:0000256" key="6">
    <source>
        <dbReference type="ARBA" id="ARBA00022741"/>
    </source>
</evidence>
<dbReference type="SUPFAM" id="SSF56112">
    <property type="entry name" value="Protein kinase-like (PK-like)"/>
    <property type="match status" value="1"/>
</dbReference>
<dbReference type="OrthoDB" id="10252171at2759"/>
<dbReference type="GO" id="GO:0030430">
    <property type="term" value="C:host cell cytoplasm"/>
    <property type="evidence" value="ECO:0007669"/>
    <property type="project" value="UniProtKB-SubCell"/>
</dbReference>
<name>A0A2A2LZP5_9BILA</name>
<feature type="compositionally biased region" description="Low complexity" evidence="13">
    <location>
        <begin position="440"/>
        <end position="465"/>
    </location>
</feature>